<evidence type="ECO:0000256" key="8">
    <source>
        <dbReference type="SAM" id="MobiDB-lite"/>
    </source>
</evidence>
<dbReference type="SUPFAM" id="SSF49764">
    <property type="entry name" value="HSP20-like chaperones"/>
    <property type="match status" value="1"/>
</dbReference>
<evidence type="ECO:0000256" key="4">
    <source>
        <dbReference type="ARBA" id="ARBA00022490"/>
    </source>
</evidence>
<evidence type="ECO:0000256" key="5">
    <source>
        <dbReference type="ARBA" id="ARBA00023015"/>
    </source>
</evidence>
<organism evidence="10 11">
    <name type="scientific">Rhizophagus clarus</name>
    <dbReference type="NCBI Taxonomy" id="94130"/>
    <lineage>
        <taxon>Eukaryota</taxon>
        <taxon>Fungi</taxon>
        <taxon>Fungi incertae sedis</taxon>
        <taxon>Mucoromycota</taxon>
        <taxon>Glomeromycotina</taxon>
        <taxon>Glomeromycetes</taxon>
        <taxon>Glomerales</taxon>
        <taxon>Glomeraceae</taxon>
        <taxon>Rhizophagus</taxon>
    </lineage>
</organism>
<feature type="domain" description="CS" evidence="9">
    <location>
        <begin position="789"/>
        <end position="891"/>
    </location>
</feature>
<keyword evidence="6" id="KW-0804">Transcription</keyword>
<dbReference type="InterPro" id="IPR007052">
    <property type="entry name" value="CS_dom"/>
</dbReference>
<name>A0A8H3LPG8_9GLOM</name>
<accession>A0A8H3LPG8</accession>
<dbReference type="Gene3D" id="1.10.472.10">
    <property type="entry name" value="Cyclin-like"/>
    <property type="match status" value="1"/>
</dbReference>
<evidence type="ECO:0000256" key="6">
    <source>
        <dbReference type="ARBA" id="ARBA00023163"/>
    </source>
</evidence>
<reference evidence="10" key="1">
    <citation type="submission" date="2019-10" db="EMBL/GenBank/DDBJ databases">
        <title>Conservation and host-specific expression of non-tandemly repeated heterogenous ribosome RNA gene in arbuscular mycorrhizal fungi.</title>
        <authorList>
            <person name="Maeda T."/>
            <person name="Kobayashi Y."/>
            <person name="Nakagawa T."/>
            <person name="Ezawa T."/>
            <person name="Yamaguchi K."/>
            <person name="Bino T."/>
            <person name="Nishimoto Y."/>
            <person name="Shigenobu S."/>
            <person name="Kawaguchi M."/>
        </authorList>
    </citation>
    <scope>NUCLEOTIDE SEQUENCE</scope>
    <source>
        <strain evidence="10">HR1</strain>
    </source>
</reference>
<gene>
    <name evidence="10" type="ORF">RCL2_001672300</name>
</gene>
<dbReference type="GO" id="GO:0005737">
    <property type="term" value="C:cytoplasm"/>
    <property type="evidence" value="ECO:0007669"/>
    <property type="project" value="UniProtKB-SubCell"/>
</dbReference>
<dbReference type="EMBL" id="BLAL01000191">
    <property type="protein sequence ID" value="GES89845.1"/>
    <property type="molecule type" value="Genomic_DNA"/>
</dbReference>
<keyword evidence="4" id="KW-0963">Cytoplasm</keyword>
<dbReference type="PANTHER" id="PTHR21664">
    <property type="entry name" value="CHRONIC MYELOGENOUS LEUKEMIA TUMOR ANTIGEN 66"/>
    <property type="match status" value="1"/>
</dbReference>
<dbReference type="OrthoDB" id="428655at2759"/>
<evidence type="ECO:0000256" key="7">
    <source>
        <dbReference type="ARBA" id="ARBA00023242"/>
    </source>
</evidence>
<evidence type="ECO:0000259" key="9">
    <source>
        <dbReference type="PROSITE" id="PS51203"/>
    </source>
</evidence>
<dbReference type="PANTHER" id="PTHR21664:SF1">
    <property type="entry name" value="NUDC DOMAIN-CONTAINING PROTEIN 1"/>
    <property type="match status" value="1"/>
</dbReference>
<feature type="region of interest" description="Disordered" evidence="8">
    <location>
        <begin position="434"/>
        <end position="476"/>
    </location>
</feature>
<evidence type="ECO:0000256" key="2">
    <source>
        <dbReference type="ARBA" id="ARBA00004496"/>
    </source>
</evidence>
<feature type="compositionally biased region" description="Polar residues" evidence="8">
    <location>
        <begin position="463"/>
        <end position="475"/>
    </location>
</feature>
<dbReference type="PRINTS" id="PR00685">
    <property type="entry name" value="TIFACTORIIB"/>
</dbReference>
<evidence type="ECO:0000313" key="11">
    <source>
        <dbReference type="Proteomes" id="UP000615446"/>
    </source>
</evidence>
<comment type="subcellular location">
    <subcellularLocation>
        <location evidence="2">Cytoplasm</location>
    </subcellularLocation>
    <subcellularLocation>
        <location evidence="1">Nucleus</location>
    </subcellularLocation>
</comment>
<evidence type="ECO:0000256" key="1">
    <source>
        <dbReference type="ARBA" id="ARBA00004123"/>
    </source>
</evidence>
<dbReference type="Gene3D" id="2.60.40.790">
    <property type="match status" value="1"/>
</dbReference>
<keyword evidence="5" id="KW-0805">Transcription regulation</keyword>
<dbReference type="Pfam" id="PF04969">
    <property type="entry name" value="CS"/>
    <property type="match status" value="1"/>
</dbReference>
<evidence type="ECO:0000313" key="10">
    <source>
        <dbReference type="EMBL" id="GES89845.1"/>
    </source>
</evidence>
<dbReference type="Proteomes" id="UP000615446">
    <property type="component" value="Unassembled WGS sequence"/>
</dbReference>
<keyword evidence="7" id="KW-0539">Nucleus</keyword>
<feature type="compositionally biased region" description="Polar residues" evidence="8">
    <location>
        <begin position="326"/>
        <end position="345"/>
    </location>
</feature>
<dbReference type="InterPro" id="IPR000812">
    <property type="entry name" value="TFIIB"/>
</dbReference>
<dbReference type="CDD" id="cd06467">
    <property type="entry name" value="p23_NUDC_like"/>
    <property type="match status" value="1"/>
</dbReference>
<dbReference type="InterPro" id="IPR037895">
    <property type="entry name" value="NUDCD1"/>
</dbReference>
<sequence length="1123" mass="128270">MNFEDCTHNNTETFEGNKVCRDCGIVLNDIFEQQAEIVPDRSDLYEGRAFRPETIDGGTQDPGTGKKNPLVEPILNQTLSTLDLLDFKTRVITYYNAVDKNFIIGEGKLLHYVIAACALLVLREEKIPRTLREIAYLLELDLSRLCEVNWEDIQVYEKRKEIDLPNNTNNMESEEYQEKMIKIYRVVFTGICMELLKYANDAFILSGRQPSFLGAAISLLAIEATEKPSVQEVKKSRKSVIDIISKIFMVDCHFVLFERYRELLDVIYHKVINIIPWCTHAKENKSRSYLYITDLVRFQEWILRSRLKGKGKGKDKGDINVEDNDPTYNESAENSTGVNLTPTDTSGFASSFTSDNVNERNEQNNNDDIEFDEAELDEYMRDEEEVEMFKKVWESLQSNTIEKSEKNKNIRLKKTTRLKRLREKDSEDKISNHIEHFSSAGESSPICTDKNTRKNKRVKTGPKSDNPTMSKSVSEYSVPIKPNRNLLNPKFEGYKLKVFDENSQLIQFQLPLPAITTPKIPTNSKLSYKEIQNRIHFNHLFKGFEINKGKGICFYFDSENFVTLAEYEPATSNVVTHRLLKIQQTSDSSESIEGDSSQHLYSNFPSLRALSPKLLLVTNGSGIIFLVQINSNDNTSSYSGEILYQSEFQGHSQLKQESGLNNMPCVLLDGRIIGNERDDKHPHILFLVYNTVLDTISSEPTEETRKVLFDVSLLQISMSPQYEIKIIHVIRGPDIPFYCSIEFNGEGYVIGSNMEYEVVYKSSTQNEDIKPMDIEDDQVSEKQEEKSTNRVSPYIWTQTPSDVTICFQLPKGTPKSVVHCNFSQTHLSLTINLGDNSKVSPGHPPIPCYAFTRLFDLIDPSVSLWTIEPAIGLLTLHLEKHNHNTRWTHVFQHDDGVFETLDPNEFAEFRERLEKFTSDLIESTNEQSGAFEPLQRMIGHETEESIDYEGKSSVFMWLEREGDLITKSSGGNVYLCRQFEWCENAEISNNISLLPSVCLKSDVDGVVYSIGHPVDSSKLAISPLVVTHVATFNAFAFVQASKREKRFMFHDPKYRFVIILEGDHRAFVYKRHEGHEKYGEQSVVEFAGNSSDDSEIIGVQMASIENAHVIVLKSDSLIIIKLL</sequence>
<dbReference type="GO" id="GO:0070897">
    <property type="term" value="P:transcription preinitiation complex assembly"/>
    <property type="evidence" value="ECO:0007669"/>
    <property type="project" value="InterPro"/>
</dbReference>
<dbReference type="GO" id="GO:0005634">
    <property type="term" value="C:nucleus"/>
    <property type="evidence" value="ECO:0007669"/>
    <property type="project" value="UniProtKB-SubCell"/>
</dbReference>
<feature type="region of interest" description="Disordered" evidence="8">
    <location>
        <begin position="309"/>
        <end position="345"/>
    </location>
</feature>
<dbReference type="PROSITE" id="PS51203">
    <property type="entry name" value="CS"/>
    <property type="match status" value="1"/>
</dbReference>
<proteinExistence type="predicted"/>
<evidence type="ECO:0000256" key="3">
    <source>
        <dbReference type="ARBA" id="ARBA00018915"/>
    </source>
</evidence>
<dbReference type="InterPro" id="IPR008978">
    <property type="entry name" value="HSP20-like_chaperone"/>
</dbReference>
<comment type="caution">
    <text evidence="10">The sequence shown here is derived from an EMBL/GenBank/DDBJ whole genome shotgun (WGS) entry which is preliminary data.</text>
</comment>
<protein>
    <recommendedName>
        <fullName evidence="3">NudC domain-containing protein 1</fullName>
    </recommendedName>
</protein>
<dbReference type="AlphaFoldDB" id="A0A8H3LPG8"/>